<dbReference type="RefSeq" id="WP_013994754.1">
    <property type="nucleotide sequence ID" value="NZ_JAHKQS010000003.1"/>
</dbReference>
<protein>
    <submittedName>
        <fullName evidence="1">Uncharacterized protein</fullName>
    </submittedName>
</protein>
<dbReference type="STRING" id="63186.ZOBELLIA_3426"/>
<dbReference type="EMBL" id="FP476056">
    <property type="protein sequence ID" value="CAZ97564.1"/>
    <property type="molecule type" value="Genomic_DNA"/>
</dbReference>
<keyword evidence="2" id="KW-1185">Reference proteome</keyword>
<evidence type="ECO:0000313" key="2">
    <source>
        <dbReference type="Proteomes" id="UP000008898"/>
    </source>
</evidence>
<dbReference type="Proteomes" id="UP000008898">
    <property type="component" value="Chromosome"/>
</dbReference>
<dbReference type="HOGENOM" id="CLU_3190971_0_0_10"/>
<evidence type="ECO:0000313" key="1">
    <source>
        <dbReference type="EMBL" id="CAZ97564.1"/>
    </source>
</evidence>
<organism evidence="1 2">
    <name type="scientific">Zobellia galactanivorans (strain DSM 12802 / CCUG 47099 / CIP 106680 / NCIMB 13871 / Dsij)</name>
    <dbReference type="NCBI Taxonomy" id="63186"/>
    <lineage>
        <taxon>Bacteria</taxon>
        <taxon>Pseudomonadati</taxon>
        <taxon>Bacteroidota</taxon>
        <taxon>Flavobacteriia</taxon>
        <taxon>Flavobacteriales</taxon>
        <taxon>Flavobacteriaceae</taxon>
        <taxon>Zobellia</taxon>
    </lineage>
</organism>
<proteinExistence type="predicted"/>
<reference evidence="2" key="1">
    <citation type="submission" date="2009-07" db="EMBL/GenBank/DDBJ databases">
        <title>Complete genome sequence of Zobellia galactanivorans Dsij.</title>
        <authorList>
            <consortium name="Genoscope - CEA"/>
        </authorList>
    </citation>
    <scope>NUCLEOTIDE SEQUENCE [LARGE SCALE GENOMIC DNA]</scope>
    <source>
        <strain evidence="2">DSM 12802 / CCUG 47099 / CIP 106680 / NCIMB 13871 / Dsij</strain>
    </source>
</reference>
<gene>
    <name evidence="1" type="ordered locus">zobellia_3426</name>
</gene>
<dbReference type="KEGG" id="zga:ZOBELLIA_3426"/>
<sequence length="46" mass="5203">MLKNGYLKKEDIGEREYDTLANGNITEGVIINLKTIEIGSYIKSEK</sequence>
<accession>G0L0Q4</accession>
<name>G0L0Q4_ZOBGA</name>
<dbReference type="AlphaFoldDB" id="G0L0Q4"/>
<reference evidence="1 2" key="2">
    <citation type="journal article" date="2012" name="Environ. Microbiol.">
        <title>Characterization of the first alginolytic operons in a marine bacterium: from their emergence in marine Flavobacteriia to their independent transfers to marine Proteobacteria and human gut Bacteroides.</title>
        <authorList>
            <person name="Thomas F."/>
            <person name="Barbeyron T."/>
            <person name="Tonon T."/>
            <person name="Genicot S."/>
            <person name="Czjzek M."/>
            <person name="Michel G."/>
        </authorList>
    </citation>
    <scope>NUCLEOTIDE SEQUENCE [LARGE SCALE GENOMIC DNA]</scope>
    <source>
        <strain evidence="2">DSM 12802 / CCUG 47099 / CIP 106680 / NCIMB 13871 / Dsij</strain>
    </source>
</reference>